<accession>A0A3S5CLD5</accession>
<sequence length="203" mass="22978">MERLFGSSSSSSAWLSHNRVIQHIYPHLVEDIEGQLSIRLSETPFAASQPVRAKRDPIPFLANLVHTSADPETTNNRSPPYRAVGALVCYRAWIQLPLGRFALSVQIWQPRECLSEGECTPPRRVFMHRRRRAGNWAFGRTPGDVLVWPDRKWPQAPVGTVSVQVTQETSGWASQATQVRPAPFVFLRLLRRSPLRPLLPGRV</sequence>
<protein>
    <submittedName>
        <fullName evidence="1">Uncharacterized protein</fullName>
    </submittedName>
</protein>
<gene>
    <name evidence="1" type="ORF">PXEA_LOCUS11472</name>
</gene>
<keyword evidence="2" id="KW-1185">Reference proteome</keyword>
<dbReference type="Proteomes" id="UP000784294">
    <property type="component" value="Unassembled WGS sequence"/>
</dbReference>
<evidence type="ECO:0000313" key="2">
    <source>
        <dbReference type="Proteomes" id="UP000784294"/>
    </source>
</evidence>
<reference evidence="1" key="1">
    <citation type="submission" date="2018-11" db="EMBL/GenBank/DDBJ databases">
        <authorList>
            <consortium name="Pathogen Informatics"/>
        </authorList>
    </citation>
    <scope>NUCLEOTIDE SEQUENCE</scope>
</reference>
<dbReference type="EMBL" id="CAAALY010035328">
    <property type="protein sequence ID" value="VEL18032.1"/>
    <property type="molecule type" value="Genomic_DNA"/>
</dbReference>
<comment type="caution">
    <text evidence="1">The sequence shown here is derived from an EMBL/GenBank/DDBJ whole genome shotgun (WGS) entry which is preliminary data.</text>
</comment>
<proteinExistence type="predicted"/>
<dbReference type="AlphaFoldDB" id="A0A3S5CLD5"/>
<evidence type="ECO:0000313" key="1">
    <source>
        <dbReference type="EMBL" id="VEL18032.1"/>
    </source>
</evidence>
<name>A0A3S5CLD5_9PLAT</name>
<organism evidence="1 2">
    <name type="scientific">Protopolystoma xenopodis</name>
    <dbReference type="NCBI Taxonomy" id="117903"/>
    <lineage>
        <taxon>Eukaryota</taxon>
        <taxon>Metazoa</taxon>
        <taxon>Spiralia</taxon>
        <taxon>Lophotrochozoa</taxon>
        <taxon>Platyhelminthes</taxon>
        <taxon>Monogenea</taxon>
        <taxon>Polyopisthocotylea</taxon>
        <taxon>Polystomatidea</taxon>
        <taxon>Polystomatidae</taxon>
        <taxon>Protopolystoma</taxon>
    </lineage>
</organism>